<dbReference type="InterPro" id="IPR001610">
    <property type="entry name" value="PAC"/>
</dbReference>
<dbReference type="PANTHER" id="PTHR43304:SF1">
    <property type="entry name" value="PAC DOMAIN-CONTAINING PROTEIN"/>
    <property type="match status" value="1"/>
</dbReference>
<evidence type="ECO:0000313" key="9">
    <source>
        <dbReference type="Proteomes" id="UP000032233"/>
    </source>
</evidence>
<comment type="catalytic activity">
    <reaction evidence="1">
        <text>ATP + protein L-histidine = ADP + protein N-phospho-L-histidine.</text>
        <dbReference type="EC" id="2.7.13.3"/>
    </reaction>
</comment>
<evidence type="ECO:0000259" key="7">
    <source>
        <dbReference type="PROSITE" id="PS50113"/>
    </source>
</evidence>
<dbReference type="STRING" id="1429043.X474_01185"/>
<gene>
    <name evidence="8" type="ORF">X474_01185</name>
</gene>
<dbReference type="PANTHER" id="PTHR43304">
    <property type="entry name" value="PHYTOCHROME-LIKE PROTEIN CPH1"/>
    <property type="match status" value="1"/>
</dbReference>
<dbReference type="EC" id="2.7.13.3" evidence="2"/>
<dbReference type="SUPFAM" id="SSF55785">
    <property type="entry name" value="PYP-like sensor domain (PAS domain)"/>
    <property type="match status" value="3"/>
</dbReference>
<evidence type="ECO:0000256" key="1">
    <source>
        <dbReference type="ARBA" id="ARBA00000085"/>
    </source>
</evidence>
<keyword evidence="9" id="KW-1185">Reference proteome</keyword>
<dbReference type="SMART" id="SM00086">
    <property type="entry name" value="PAC"/>
    <property type="match status" value="3"/>
</dbReference>
<dbReference type="RefSeq" id="WP_044346187.1">
    <property type="nucleotide sequence ID" value="NZ_AZAC01000001.1"/>
</dbReference>
<evidence type="ECO:0000256" key="2">
    <source>
        <dbReference type="ARBA" id="ARBA00012438"/>
    </source>
</evidence>
<feature type="domain" description="PAC" evidence="7">
    <location>
        <begin position="227"/>
        <end position="278"/>
    </location>
</feature>
<dbReference type="PROSITE" id="PS50113">
    <property type="entry name" value="PAC"/>
    <property type="match status" value="2"/>
</dbReference>
<reference evidence="8 9" key="1">
    <citation type="submission" date="2013-11" db="EMBL/GenBank/DDBJ databases">
        <title>Metagenomic analysis of a methanogenic consortium involved in long chain n-alkane degradation.</title>
        <authorList>
            <person name="Davidova I.A."/>
            <person name="Callaghan A.V."/>
            <person name="Wawrik B."/>
            <person name="Pruitt S."/>
            <person name="Marks C."/>
            <person name="Duncan K.E."/>
            <person name="Suflita J.M."/>
        </authorList>
    </citation>
    <scope>NUCLEOTIDE SEQUENCE [LARGE SCALE GENOMIC DNA]</scope>
    <source>
        <strain evidence="8 9">SPR</strain>
    </source>
</reference>
<protein>
    <recommendedName>
        <fullName evidence="2">histidine kinase</fullName>
        <ecNumber evidence="2">2.7.13.3</ecNumber>
    </recommendedName>
</protein>
<evidence type="ECO:0000256" key="3">
    <source>
        <dbReference type="ARBA" id="ARBA00022553"/>
    </source>
</evidence>
<evidence type="ECO:0000313" key="8">
    <source>
        <dbReference type="EMBL" id="KIX16092.1"/>
    </source>
</evidence>
<comment type="caution">
    <text evidence="8">The sequence shown here is derived from an EMBL/GenBank/DDBJ whole genome shotgun (WGS) entry which is preliminary data.</text>
</comment>
<dbReference type="Gene3D" id="3.30.450.20">
    <property type="entry name" value="PAS domain"/>
    <property type="match status" value="3"/>
</dbReference>
<dbReference type="SUPFAM" id="SSF47384">
    <property type="entry name" value="Homodimeric domain of signal transducing histidine kinase"/>
    <property type="match status" value="1"/>
</dbReference>
<dbReference type="EMBL" id="AZAC01000001">
    <property type="protein sequence ID" value="KIX16092.1"/>
    <property type="molecule type" value="Genomic_DNA"/>
</dbReference>
<keyword evidence="4" id="KW-0808">Transferase</keyword>
<sequence>MAQASKNKDKESANPAQVKKKNQDKLKKFVQYTPDIAFLCSLRNPVMLDVNDLFIEFSADSKKNIIGNTLRKLGYWYNEQDWLDFLQKIKITGHCLNQETIFNASDGRRYPVYISGRLIKTQNESYIITTLRDISGRKDLEEAFRKQSELSSKVIETAAEGICMCHAIEDFPFVCFTIWNQSMVRLTGYEMDQINRLGWYQTVYPDPDYQKKARDRMLRMRLGDNLKAEEWEIVRADGGKKIVRISTSTVMDADGTPHSLAIIQDATKFRDLTRALRESQTHYQALFEKSPAVILLIDPQTSEIIDANPSACTFYGYDHAGLTSMLISDINILTADEIEHEMGKAKSASQNHFAFKHRLANGEVKAVDVYSGPIVMEGKELLYSVVIDATERQEAQRNLMEKERLMAAIKTAGAVCHEFNQPLQVIVTHAELMFEKYENSPEVLKDYAVYQKEAIKMAGITHRLQNLTQFKTKTYINDVEILDLVKSSN</sequence>
<dbReference type="Pfam" id="PF13188">
    <property type="entry name" value="PAS_8"/>
    <property type="match status" value="1"/>
</dbReference>
<dbReference type="InterPro" id="IPR036097">
    <property type="entry name" value="HisK_dim/P_sf"/>
</dbReference>
<dbReference type="Proteomes" id="UP000032233">
    <property type="component" value="Unassembled WGS sequence"/>
</dbReference>
<evidence type="ECO:0000256" key="5">
    <source>
        <dbReference type="ARBA" id="ARBA00022777"/>
    </source>
</evidence>
<evidence type="ECO:0000256" key="4">
    <source>
        <dbReference type="ARBA" id="ARBA00022679"/>
    </source>
</evidence>
<dbReference type="AlphaFoldDB" id="A0A0D2GN81"/>
<dbReference type="InParanoid" id="A0A0D2GN81"/>
<keyword evidence="5" id="KW-0418">Kinase</keyword>
<feature type="compositionally biased region" description="Basic and acidic residues" evidence="6">
    <location>
        <begin position="1"/>
        <end position="12"/>
    </location>
</feature>
<dbReference type="GO" id="GO:0000155">
    <property type="term" value="F:phosphorelay sensor kinase activity"/>
    <property type="evidence" value="ECO:0007669"/>
    <property type="project" value="InterPro"/>
</dbReference>
<name>A0A0D2GN81_9BACT</name>
<dbReference type="Gene3D" id="1.10.287.130">
    <property type="match status" value="1"/>
</dbReference>
<feature type="region of interest" description="Disordered" evidence="6">
    <location>
        <begin position="1"/>
        <end position="22"/>
    </location>
</feature>
<dbReference type="InterPro" id="IPR035965">
    <property type="entry name" value="PAS-like_dom_sf"/>
</dbReference>
<dbReference type="Pfam" id="PF13426">
    <property type="entry name" value="PAS_9"/>
    <property type="match status" value="2"/>
</dbReference>
<dbReference type="CDD" id="cd00082">
    <property type="entry name" value="HisKA"/>
    <property type="match status" value="1"/>
</dbReference>
<feature type="domain" description="PAC" evidence="7">
    <location>
        <begin position="96"/>
        <end position="146"/>
    </location>
</feature>
<dbReference type="NCBIfam" id="TIGR00229">
    <property type="entry name" value="sensory_box"/>
    <property type="match status" value="3"/>
</dbReference>
<dbReference type="InterPro" id="IPR003661">
    <property type="entry name" value="HisK_dim/P_dom"/>
</dbReference>
<dbReference type="InterPro" id="IPR052162">
    <property type="entry name" value="Sensor_kinase/Photoreceptor"/>
</dbReference>
<proteinExistence type="predicted"/>
<keyword evidence="3" id="KW-0597">Phosphoprotein</keyword>
<dbReference type="OrthoDB" id="9787818at2"/>
<dbReference type="SMART" id="SM00091">
    <property type="entry name" value="PAS"/>
    <property type="match status" value="3"/>
</dbReference>
<dbReference type="InterPro" id="IPR000700">
    <property type="entry name" value="PAS-assoc_C"/>
</dbReference>
<dbReference type="InterPro" id="IPR000014">
    <property type="entry name" value="PAS"/>
</dbReference>
<accession>A0A0D2GN81</accession>
<evidence type="ECO:0000256" key="6">
    <source>
        <dbReference type="SAM" id="MobiDB-lite"/>
    </source>
</evidence>
<organism evidence="8 9">
    <name type="scientific">Dethiosulfatarculus sandiegensis</name>
    <dbReference type="NCBI Taxonomy" id="1429043"/>
    <lineage>
        <taxon>Bacteria</taxon>
        <taxon>Pseudomonadati</taxon>
        <taxon>Thermodesulfobacteriota</taxon>
        <taxon>Desulfarculia</taxon>
        <taxon>Desulfarculales</taxon>
        <taxon>Desulfarculaceae</taxon>
        <taxon>Dethiosulfatarculus</taxon>
    </lineage>
</organism>